<feature type="signal peptide" evidence="12">
    <location>
        <begin position="1"/>
        <end position="22"/>
    </location>
</feature>
<evidence type="ECO:0000256" key="1">
    <source>
        <dbReference type="ARBA" id="ARBA00004141"/>
    </source>
</evidence>
<keyword evidence="9" id="KW-1071">Ligand-gated ion channel</keyword>
<evidence type="ECO:0000256" key="8">
    <source>
        <dbReference type="ARBA" id="ARBA00023180"/>
    </source>
</evidence>
<feature type="transmembrane region" description="Helical" evidence="11">
    <location>
        <begin position="354"/>
        <end position="373"/>
    </location>
</feature>
<evidence type="ECO:0000259" key="14">
    <source>
        <dbReference type="SMART" id="SM00918"/>
    </source>
</evidence>
<keyword evidence="2" id="KW-0813">Transport</keyword>
<proteinExistence type="predicted"/>
<keyword evidence="10" id="KW-0407">Ion channel</keyword>
<evidence type="ECO:0000256" key="10">
    <source>
        <dbReference type="ARBA" id="ARBA00023303"/>
    </source>
</evidence>
<accession>A0AAN8Q5X5</accession>
<organism evidence="15 16">
    <name type="scientific">Patella caerulea</name>
    <name type="common">Rayed Mediterranean limpet</name>
    <dbReference type="NCBI Taxonomy" id="87958"/>
    <lineage>
        <taxon>Eukaryota</taxon>
        <taxon>Metazoa</taxon>
        <taxon>Spiralia</taxon>
        <taxon>Lophotrochozoa</taxon>
        <taxon>Mollusca</taxon>
        <taxon>Gastropoda</taxon>
        <taxon>Patellogastropoda</taxon>
        <taxon>Patelloidea</taxon>
        <taxon>Patellidae</taxon>
        <taxon>Patella</taxon>
    </lineage>
</organism>
<dbReference type="EMBL" id="JAZGQO010000002">
    <property type="protein sequence ID" value="KAK6192395.1"/>
    <property type="molecule type" value="Genomic_DNA"/>
</dbReference>
<evidence type="ECO:0000256" key="12">
    <source>
        <dbReference type="SAM" id="SignalP"/>
    </source>
</evidence>
<keyword evidence="4 11" id="KW-1133">Transmembrane helix</keyword>
<dbReference type="SUPFAM" id="SSF53850">
    <property type="entry name" value="Periplasmic binding protein-like II"/>
    <property type="match status" value="1"/>
</dbReference>
<feature type="transmembrane region" description="Helical" evidence="11">
    <location>
        <begin position="614"/>
        <end position="634"/>
    </location>
</feature>
<keyword evidence="3 11" id="KW-0812">Transmembrane</keyword>
<dbReference type="InterPro" id="IPR015683">
    <property type="entry name" value="Ionotropic_Glu_rcpt"/>
</dbReference>
<reference evidence="15 16" key="1">
    <citation type="submission" date="2024-01" db="EMBL/GenBank/DDBJ databases">
        <title>The genome of the rayed Mediterranean limpet Patella caerulea (Linnaeus, 1758).</title>
        <authorList>
            <person name="Anh-Thu Weber A."/>
            <person name="Halstead-Nussloch G."/>
        </authorList>
    </citation>
    <scope>NUCLEOTIDE SEQUENCE [LARGE SCALE GENOMIC DNA]</scope>
    <source>
        <strain evidence="15">AATW-2023a</strain>
        <tissue evidence="15">Whole specimen</tissue>
    </source>
</reference>
<keyword evidence="5" id="KW-0406">Ion transport</keyword>
<evidence type="ECO:0000313" key="16">
    <source>
        <dbReference type="Proteomes" id="UP001347796"/>
    </source>
</evidence>
<evidence type="ECO:0000256" key="11">
    <source>
        <dbReference type="SAM" id="Phobius"/>
    </source>
</evidence>
<dbReference type="PANTHER" id="PTHR18966">
    <property type="entry name" value="IONOTROPIC GLUTAMATE RECEPTOR"/>
    <property type="match status" value="1"/>
</dbReference>
<dbReference type="AlphaFoldDB" id="A0AAN8Q5X5"/>
<feature type="domain" description="Ionotropic glutamate receptor L-glutamate and glycine-binding" evidence="14">
    <location>
        <begin position="230"/>
        <end position="298"/>
    </location>
</feature>
<dbReference type="Pfam" id="PF10613">
    <property type="entry name" value="Lig_chan-Glu_bd"/>
    <property type="match status" value="1"/>
</dbReference>
<dbReference type="Pfam" id="PF00060">
    <property type="entry name" value="Lig_chan"/>
    <property type="match status" value="1"/>
</dbReference>
<keyword evidence="6 11" id="KW-0472">Membrane</keyword>
<evidence type="ECO:0000256" key="2">
    <source>
        <dbReference type="ARBA" id="ARBA00022448"/>
    </source>
</evidence>
<dbReference type="GO" id="GO:0015276">
    <property type="term" value="F:ligand-gated monoatomic ion channel activity"/>
    <property type="evidence" value="ECO:0007669"/>
    <property type="project" value="InterPro"/>
</dbReference>
<dbReference type="InterPro" id="IPR019594">
    <property type="entry name" value="Glu/Gly-bd"/>
</dbReference>
<keyword evidence="16" id="KW-1185">Reference proteome</keyword>
<keyword evidence="8" id="KW-0325">Glycoprotein</keyword>
<evidence type="ECO:0000259" key="13">
    <source>
        <dbReference type="SMART" id="SM00079"/>
    </source>
</evidence>
<comment type="caution">
    <text evidence="15">The sequence shown here is derived from an EMBL/GenBank/DDBJ whole genome shotgun (WGS) entry which is preliminary data.</text>
</comment>
<dbReference type="SMART" id="SM00918">
    <property type="entry name" value="Lig_chan-Glu_bd"/>
    <property type="match status" value="1"/>
</dbReference>
<evidence type="ECO:0000256" key="3">
    <source>
        <dbReference type="ARBA" id="ARBA00022692"/>
    </source>
</evidence>
<feature type="chain" id="PRO_5042899715" evidence="12">
    <location>
        <begin position="23"/>
        <end position="645"/>
    </location>
</feature>
<comment type="subcellular location">
    <subcellularLocation>
        <location evidence="1">Membrane</location>
        <topology evidence="1">Multi-pass membrane protein</topology>
    </subcellularLocation>
</comment>
<dbReference type="Gene3D" id="1.10.287.70">
    <property type="match status" value="1"/>
</dbReference>
<dbReference type="Gene3D" id="3.40.190.10">
    <property type="entry name" value="Periplasmic binding protein-like II"/>
    <property type="match status" value="1"/>
</dbReference>
<dbReference type="GO" id="GO:0016020">
    <property type="term" value="C:membrane"/>
    <property type="evidence" value="ECO:0007669"/>
    <property type="project" value="UniProtKB-SubCell"/>
</dbReference>
<protein>
    <submittedName>
        <fullName evidence="15">Uncharacterized protein</fullName>
    </submittedName>
</protein>
<feature type="transmembrane region" description="Helical" evidence="11">
    <location>
        <begin position="393"/>
        <end position="412"/>
    </location>
</feature>
<sequence>MYFRRWKNLFMVLYSTVSMTESIFGNQSGVSVIHTTVFYSSMLHISTIIETLRWRNVFIFYGTGDDKLVANMIEALERRHGELLLTVYDVTEMTQTSIYHLFIRLYPTDNTEFHAIMVLQNTTTQFLKAVDNVDNISNKTTNYQTNSNWILLTSADPKDEMLDLKLQLKHVIVLYDYQSIISPFVLIHGWKSEIKCLNFNKSTDVSKLGVTQNKTSVDDQMKCTATELYPYSNFKLNGRHLLIGTVITEFFQHKIIENLADILAEQLNFTYTFVQPQDLRYGGKAYGVWQGLVGQLVRTEVDLVLADFTITKERLEVIDYILPAFFSQSLGVLYLKGVETENSWIKIFRPLHHVVYICIVGTILFVGIFMSMLRKSETNENGSTSFRVDFSQFANILIFLISFMCVRGNGIWPNAASTRILVSFFWMFCVVITGVYVGNLTAKLSETKLKKPFNSLEELVEQPDWKWGLVGESLNQNYIQDSNVEIFNVIWNGIVAFNKTDATVLNTDPGFHVNRLMNPGEKYAFITIDPKYYVFSRNDCLLNSVEGVISSLQLAIGIPKSSYLKADLERIMWKLSDNGFLKLLDDIRYKDNRPSTCKTVDKNRVMTLEDMKGVLLVICFGIVLSVIVLAMEYFQNRLYLKTTYT</sequence>
<dbReference type="InterPro" id="IPR001320">
    <property type="entry name" value="Iontro_rcpt_C"/>
</dbReference>
<evidence type="ECO:0000256" key="9">
    <source>
        <dbReference type="ARBA" id="ARBA00023286"/>
    </source>
</evidence>
<evidence type="ECO:0000256" key="5">
    <source>
        <dbReference type="ARBA" id="ARBA00023065"/>
    </source>
</evidence>
<dbReference type="Proteomes" id="UP001347796">
    <property type="component" value="Unassembled WGS sequence"/>
</dbReference>
<feature type="domain" description="Ionotropic glutamate receptor C-terminal" evidence="13">
    <location>
        <begin position="240"/>
        <end position="591"/>
    </location>
</feature>
<keyword evidence="12" id="KW-0732">Signal</keyword>
<keyword evidence="7" id="KW-0675">Receptor</keyword>
<evidence type="ECO:0000256" key="6">
    <source>
        <dbReference type="ARBA" id="ARBA00023136"/>
    </source>
</evidence>
<feature type="transmembrane region" description="Helical" evidence="11">
    <location>
        <begin position="424"/>
        <end position="442"/>
    </location>
</feature>
<dbReference type="SMART" id="SM00079">
    <property type="entry name" value="PBPe"/>
    <property type="match status" value="1"/>
</dbReference>
<evidence type="ECO:0000313" key="15">
    <source>
        <dbReference type="EMBL" id="KAK6192395.1"/>
    </source>
</evidence>
<evidence type="ECO:0000256" key="4">
    <source>
        <dbReference type="ARBA" id="ARBA00022989"/>
    </source>
</evidence>
<name>A0AAN8Q5X5_PATCE</name>
<gene>
    <name evidence="15" type="ORF">SNE40_003870</name>
</gene>
<evidence type="ECO:0000256" key="7">
    <source>
        <dbReference type="ARBA" id="ARBA00023170"/>
    </source>
</evidence>